<reference evidence="3" key="1">
    <citation type="submission" date="2020-04" db="EMBL/GenBank/DDBJ databases">
        <authorList>
            <person name="Chiriac C."/>
            <person name="Salcher M."/>
            <person name="Ghai R."/>
            <person name="Kavagutti S V."/>
        </authorList>
    </citation>
    <scope>NUCLEOTIDE SEQUENCE</scope>
</reference>
<keyword evidence="1" id="KW-0175">Coiled coil</keyword>
<dbReference type="InterPro" id="IPR027924">
    <property type="entry name" value="XkdF"/>
</dbReference>
<organism evidence="3">
    <name type="scientific">uncultured Caudovirales phage</name>
    <dbReference type="NCBI Taxonomy" id="2100421"/>
    <lineage>
        <taxon>Viruses</taxon>
        <taxon>Duplodnaviria</taxon>
        <taxon>Heunggongvirae</taxon>
        <taxon>Uroviricota</taxon>
        <taxon>Caudoviricetes</taxon>
        <taxon>Peduoviridae</taxon>
        <taxon>Maltschvirus</taxon>
        <taxon>Maltschvirus maltsch</taxon>
    </lineage>
</organism>
<evidence type="ECO:0000259" key="2">
    <source>
        <dbReference type="Pfam" id="PF14550"/>
    </source>
</evidence>
<protein>
    <submittedName>
        <fullName evidence="3">Phage-like element PBSX protein, XkdF</fullName>
    </submittedName>
</protein>
<name>A0A6J5MIJ9_9CAUD</name>
<evidence type="ECO:0000256" key="1">
    <source>
        <dbReference type="SAM" id="Coils"/>
    </source>
</evidence>
<gene>
    <name evidence="3" type="ORF">UFOVP514_4</name>
</gene>
<feature type="domain" description="Phage-like element PBSX protein XkdF" evidence="2">
    <location>
        <begin position="42"/>
        <end position="171"/>
    </location>
</feature>
<evidence type="ECO:0000313" key="3">
    <source>
        <dbReference type="EMBL" id="CAB4146955.1"/>
    </source>
</evidence>
<sequence>MLPIYKLTINDNDDTGVDYNAFVDTPAHLKAFIAFNESMPYKFKEEQRIVTGVMMSANTLIYRNSPDIGEHQVFFDAETIKQIVLKFFKNSFGNNVNKMHNENDKVKQTTMFETYFIDSKRGVTAPIEFEKQNLQDGTWIASYKVEDDKLWSEVKSGKFQGFSVEGIFDRIQVNLKTNNKQKMNKKEVSGKSLFERVFGKTKFEDVPATEEVVTSFAEITSIDGTVLTYEGDLAIDTPIFVTDENGEQLPAPNADYQCEIDGVVTVVSVNESGLISNVEVVEIEEEMASDKEAILTEVSEVMKATLEQTFKAIEELKAEIKAIKGAKESKFNNEAKVGAKEEKVSYKSLLKNN</sequence>
<dbReference type="EMBL" id="LR796477">
    <property type="protein sequence ID" value="CAB4146955.1"/>
    <property type="molecule type" value="Genomic_DNA"/>
</dbReference>
<proteinExistence type="predicted"/>
<accession>A0A6J5MIJ9</accession>
<feature type="coiled-coil region" evidence="1">
    <location>
        <begin position="299"/>
        <end position="333"/>
    </location>
</feature>
<dbReference type="Pfam" id="PF14550">
    <property type="entry name" value="Peptidase_S78_2"/>
    <property type="match status" value="1"/>
</dbReference>